<dbReference type="Pfam" id="PF00589">
    <property type="entry name" value="Phage_integrase"/>
    <property type="match status" value="1"/>
</dbReference>
<dbReference type="AlphaFoldDB" id="A0A7S7LX46"/>
<accession>A0A7S7LX46</accession>
<dbReference type="PANTHER" id="PTHR30349:SF64">
    <property type="entry name" value="PROPHAGE INTEGRASE INTD-RELATED"/>
    <property type="match status" value="1"/>
</dbReference>
<keyword evidence="4" id="KW-0233">DNA recombination</keyword>
<dbReference type="InterPro" id="IPR013762">
    <property type="entry name" value="Integrase-like_cat_sf"/>
</dbReference>
<keyword evidence="10" id="KW-1185">Reference proteome</keyword>
<evidence type="ECO:0000313" key="10">
    <source>
        <dbReference type="Proteomes" id="UP000593994"/>
    </source>
</evidence>
<dbReference type="SUPFAM" id="SSF56349">
    <property type="entry name" value="DNA breaking-rejoining enzymes"/>
    <property type="match status" value="1"/>
</dbReference>
<evidence type="ECO:0000256" key="3">
    <source>
        <dbReference type="ARBA" id="ARBA00023125"/>
    </source>
</evidence>
<dbReference type="GO" id="GO:0015074">
    <property type="term" value="P:DNA integration"/>
    <property type="evidence" value="ECO:0007669"/>
    <property type="project" value="UniProtKB-KW"/>
</dbReference>
<dbReference type="InterPro" id="IPR050090">
    <property type="entry name" value="Tyrosine_recombinase_XerCD"/>
</dbReference>
<proteinExistence type="inferred from homology"/>
<dbReference type="PROSITE" id="PS51900">
    <property type="entry name" value="CB"/>
    <property type="match status" value="1"/>
</dbReference>
<organism evidence="9 10">
    <name type="scientific">Candidatus Sulfurimonas baltica</name>
    <dbReference type="NCBI Taxonomy" id="2740404"/>
    <lineage>
        <taxon>Bacteria</taxon>
        <taxon>Pseudomonadati</taxon>
        <taxon>Campylobacterota</taxon>
        <taxon>Epsilonproteobacteria</taxon>
        <taxon>Campylobacterales</taxon>
        <taxon>Sulfurimonadaceae</taxon>
        <taxon>Sulfurimonas</taxon>
    </lineage>
</organism>
<dbReference type="Gene3D" id="1.10.443.10">
    <property type="entry name" value="Intergrase catalytic core"/>
    <property type="match status" value="1"/>
</dbReference>
<dbReference type="GO" id="GO:0006310">
    <property type="term" value="P:DNA recombination"/>
    <property type="evidence" value="ECO:0007669"/>
    <property type="project" value="UniProtKB-KW"/>
</dbReference>
<dbReference type="InterPro" id="IPR010998">
    <property type="entry name" value="Integrase_recombinase_N"/>
</dbReference>
<evidence type="ECO:0000256" key="2">
    <source>
        <dbReference type="ARBA" id="ARBA00022908"/>
    </source>
</evidence>
<dbReference type="InterPro" id="IPR002104">
    <property type="entry name" value="Integrase_catalytic"/>
</dbReference>
<comment type="similarity">
    <text evidence="1">Belongs to the 'phage' integrase family.</text>
</comment>
<feature type="region of interest" description="Disordered" evidence="6">
    <location>
        <begin position="94"/>
        <end position="113"/>
    </location>
</feature>
<keyword evidence="3 5" id="KW-0238">DNA-binding</keyword>
<feature type="domain" description="Core-binding (CB)" evidence="8">
    <location>
        <begin position="79"/>
        <end position="162"/>
    </location>
</feature>
<dbReference type="Gene3D" id="1.10.150.130">
    <property type="match status" value="1"/>
</dbReference>
<dbReference type="KEGG" id="sbal:HUE88_04995"/>
<evidence type="ECO:0000259" key="7">
    <source>
        <dbReference type="PROSITE" id="PS51898"/>
    </source>
</evidence>
<dbReference type="EMBL" id="CP054492">
    <property type="protein sequence ID" value="QOY53042.1"/>
    <property type="molecule type" value="Genomic_DNA"/>
</dbReference>
<feature type="compositionally biased region" description="Basic and acidic residues" evidence="6">
    <location>
        <begin position="94"/>
        <end position="109"/>
    </location>
</feature>
<keyword evidence="2" id="KW-0229">DNA integration</keyword>
<evidence type="ECO:0000259" key="8">
    <source>
        <dbReference type="PROSITE" id="PS51900"/>
    </source>
</evidence>
<dbReference type="InterPro" id="IPR011010">
    <property type="entry name" value="DNA_brk_join_enz"/>
</dbReference>
<dbReference type="InterPro" id="IPR044068">
    <property type="entry name" value="CB"/>
</dbReference>
<dbReference type="GO" id="GO:0003677">
    <property type="term" value="F:DNA binding"/>
    <property type="evidence" value="ECO:0007669"/>
    <property type="project" value="UniProtKB-UniRule"/>
</dbReference>
<evidence type="ECO:0000256" key="4">
    <source>
        <dbReference type="ARBA" id="ARBA00023172"/>
    </source>
</evidence>
<sequence>MITSKRFTGVQLNHLKNGTDITYYINYFDTDLKKNVQLKVGKRSEGINEVFCKNMRSDILNKIRLGDKSVSQFRKTNPITLDTHASTYFQHLRDKEASEKSTKNEENRYKNHLNKPLGSKSLAKITTDDVNALTKNKRSAGLSNATIKHIHALLSVIISYSIKSGGYTGYNIMQSININKVKIDNARERFLSAPEVKTLLSDKEIVGNPLLSTFCKFALSSGSRLSTLLSIRRKDINSDTGILTLKDEKNGSTYSGFIAKNLFNNDITFLDKLKPNDFVISTNGLKTGQTVIQKPLRSILNRLFNENLDSNDRKNRVVIHSLRHTFASLLAINGTPIYTIQILLNHAQVTTSQRYAKLAPDSGSNFVQALYI</sequence>
<gene>
    <name evidence="9" type="ORF">HUE88_04995</name>
</gene>
<reference evidence="9 10" key="1">
    <citation type="submission" date="2020-05" db="EMBL/GenBank/DDBJ databases">
        <title>Sulfurimonas marisnigri, sp. nov., and Sulfurimonas baltica, sp. nov., manganese oxide reducing chemolithoautotrophs of the class Epsilonproteobacteria isolated from the pelagic redoxclines of the Black and Baltic Seas and emended description of the genus Sulfurimonas.</title>
        <authorList>
            <person name="Henkel J.V."/>
            <person name="Laudan C."/>
            <person name="Werner J."/>
            <person name="Neu T."/>
            <person name="Plewe S."/>
            <person name="Sproer C."/>
            <person name="Bunk B."/>
            <person name="Schulz-Vogt H.N."/>
        </authorList>
    </citation>
    <scope>NUCLEOTIDE SEQUENCE [LARGE SCALE GENOMIC DNA]</scope>
    <source>
        <strain evidence="9 10">GD2</strain>
    </source>
</reference>
<evidence type="ECO:0000256" key="6">
    <source>
        <dbReference type="SAM" id="MobiDB-lite"/>
    </source>
</evidence>
<evidence type="ECO:0000256" key="1">
    <source>
        <dbReference type="ARBA" id="ARBA00008857"/>
    </source>
</evidence>
<name>A0A7S7LX46_9BACT</name>
<dbReference type="PANTHER" id="PTHR30349">
    <property type="entry name" value="PHAGE INTEGRASE-RELATED"/>
    <property type="match status" value="1"/>
</dbReference>
<evidence type="ECO:0000313" key="9">
    <source>
        <dbReference type="EMBL" id="QOY53042.1"/>
    </source>
</evidence>
<dbReference type="RefSeq" id="WP_194371712.1">
    <property type="nucleotide sequence ID" value="NZ_CP054492.1"/>
</dbReference>
<protein>
    <submittedName>
        <fullName evidence="9">Site-specific integrase</fullName>
    </submittedName>
</protein>
<dbReference type="Proteomes" id="UP000593994">
    <property type="component" value="Chromosome"/>
</dbReference>
<dbReference type="PROSITE" id="PS51898">
    <property type="entry name" value="TYR_RECOMBINASE"/>
    <property type="match status" value="1"/>
</dbReference>
<feature type="domain" description="Tyr recombinase" evidence="7">
    <location>
        <begin position="186"/>
        <end position="368"/>
    </location>
</feature>
<evidence type="ECO:0000256" key="5">
    <source>
        <dbReference type="PROSITE-ProRule" id="PRU01248"/>
    </source>
</evidence>
<dbReference type="CDD" id="cd00796">
    <property type="entry name" value="INT_Rci_Hp1_C"/>
    <property type="match status" value="1"/>
</dbReference>